<accession>A0A344U9M3</accession>
<name>A0A344U9M3_9ACTN</name>
<evidence type="ECO:0000313" key="1">
    <source>
        <dbReference type="EMBL" id="AXE27594.1"/>
    </source>
</evidence>
<dbReference type="OrthoDB" id="3805175at2"/>
<dbReference type="Pfam" id="PF08894">
    <property type="entry name" value="DUF1838"/>
    <property type="match status" value="1"/>
</dbReference>
<reference evidence="1 2" key="1">
    <citation type="submission" date="2018-01" db="EMBL/GenBank/DDBJ databases">
        <title>Draft genome Sequence of streptomyces globosus LZH-48.</title>
        <authorList>
            <person name="Ran K."/>
            <person name="Li Z."/>
            <person name="Wei S."/>
            <person name="Dong R."/>
        </authorList>
    </citation>
    <scope>NUCLEOTIDE SEQUENCE [LARGE SCALE GENOMIC DNA]</scope>
    <source>
        <strain evidence="1 2">LZH-48</strain>
    </source>
</reference>
<organism evidence="1 2">
    <name type="scientific">Streptomyces globosus</name>
    <dbReference type="NCBI Taxonomy" id="68209"/>
    <lineage>
        <taxon>Bacteria</taxon>
        <taxon>Bacillati</taxon>
        <taxon>Actinomycetota</taxon>
        <taxon>Actinomycetes</taxon>
        <taxon>Kitasatosporales</taxon>
        <taxon>Streptomycetaceae</taxon>
        <taxon>Streptomyces</taxon>
    </lineage>
</organism>
<proteinExistence type="predicted"/>
<dbReference type="InterPro" id="IPR014990">
    <property type="entry name" value="DUF1838"/>
</dbReference>
<dbReference type="KEGG" id="sgz:C0216_18240"/>
<dbReference type="AlphaFoldDB" id="A0A344U9M3"/>
<dbReference type="Proteomes" id="UP000252004">
    <property type="component" value="Chromosome"/>
</dbReference>
<gene>
    <name evidence="1" type="ORF">C0216_18240</name>
</gene>
<dbReference type="EMBL" id="CP030862">
    <property type="protein sequence ID" value="AXE27594.1"/>
    <property type="molecule type" value="Genomic_DNA"/>
</dbReference>
<dbReference type="RefSeq" id="WP_114058759.1">
    <property type="nucleotide sequence ID" value="NZ_CP030862.1"/>
</dbReference>
<evidence type="ECO:0008006" key="3">
    <source>
        <dbReference type="Google" id="ProtNLM"/>
    </source>
</evidence>
<sequence length="251" mass="28368">MTTAPGPAPAELLRAFARARASLDGAETVFWWSGDVHSWAPDEPYRRLFGFEGVNAARLVADEESGGYRLLAREAAFYLDPRTRDILDTWEGRRVVHVWNDPANLALRPFPVPLTRLGDQVCFSLEIPLSYPSPLPVADYPLHSAGDTYRALELFQFFAPASVLDTGEPGVPCTMSWTRMSPWLPWMEQGQRPGGLTFHCRGRKLGSYAEVPERTRRFIADRHPEFAHAPEKWSEPNETSWTHFRRLGTTG</sequence>
<protein>
    <recommendedName>
        <fullName evidence="3">DUF1838 domain-containing protein</fullName>
    </recommendedName>
</protein>
<evidence type="ECO:0000313" key="2">
    <source>
        <dbReference type="Proteomes" id="UP000252004"/>
    </source>
</evidence>
<keyword evidence="2" id="KW-1185">Reference proteome</keyword>